<organism evidence="3 5">
    <name type="scientific">Adineta steineri</name>
    <dbReference type="NCBI Taxonomy" id="433720"/>
    <lineage>
        <taxon>Eukaryota</taxon>
        <taxon>Metazoa</taxon>
        <taxon>Spiralia</taxon>
        <taxon>Gnathifera</taxon>
        <taxon>Rotifera</taxon>
        <taxon>Eurotatoria</taxon>
        <taxon>Bdelloidea</taxon>
        <taxon>Adinetida</taxon>
        <taxon>Adinetidae</taxon>
        <taxon>Adineta</taxon>
    </lineage>
</organism>
<reference evidence="3" key="1">
    <citation type="submission" date="2021-02" db="EMBL/GenBank/DDBJ databases">
        <authorList>
            <person name="Nowell W R."/>
        </authorList>
    </citation>
    <scope>NUCLEOTIDE SEQUENCE</scope>
</reference>
<sequence length="131" mass="14283">MQLLSIRNIIVVLALCTMQICLSQAACDCKTACDNDDTINTDTASLQYCYDFCDRNTDQPILSCWCAATFTKSGGNRYHPVPQPAGTFKSVSYLSSLRNTCIGTSKQSGYLITAAKDTYCKCPSVTDSLGY</sequence>
<gene>
    <name evidence="2" type="ORF">JYZ213_LOCUS22413</name>
    <name evidence="3" type="ORF">OKA104_LOCUS13060</name>
    <name evidence="4" type="ORF">OXD698_LOCUS25884</name>
</gene>
<comment type="caution">
    <text evidence="3">The sequence shown here is derived from an EMBL/GenBank/DDBJ whole genome shotgun (WGS) entry which is preliminary data.</text>
</comment>
<protein>
    <submittedName>
        <fullName evidence="3">Uncharacterized protein</fullName>
    </submittedName>
</protein>
<accession>A0A818V396</accession>
<dbReference type="Proteomes" id="UP000663881">
    <property type="component" value="Unassembled WGS sequence"/>
</dbReference>
<dbReference type="EMBL" id="CAJOAY010000648">
    <property type="protein sequence ID" value="CAF3709248.1"/>
    <property type="molecule type" value="Genomic_DNA"/>
</dbReference>
<dbReference type="Proteomes" id="UP000663844">
    <property type="component" value="Unassembled WGS sequence"/>
</dbReference>
<evidence type="ECO:0000313" key="4">
    <source>
        <dbReference type="EMBL" id="CAF3936490.1"/>
    </source>
</evidence>
<feature type="chain" id="PRO_5036234282" evidence="1">
    <location>
        <begin position="26"/>
        <end position="131"/>
    </location>
</feature>
<evidence type="ECO:0000256" key="1">
    <source>
        <dbReference type="SAM" id="SignalP"/>
    </source>
</evidence>
<dbReference type="EMBL" id="CAJOAZ010002519">
    <property type="protein sequence ID" value="CAF3936490.1"/>
    <property type="molecule type" value="Genomic_DNA"/>
</dbReference>
<keyword evidence="1" id="KW-0732">Signal</keyword>
<evidence type="ECO:0000313" key="2">
    <source>
        <dbReference type="EMBL" id="CAF1119804.1"/>
    </source>
</evidence>
<dbReference type="EMBL" id="CAJNOG010000254">
    <property type="protein sequence ID" value="CAF1119804.1"/>
    <property type="molecule type" value="Genomic_DNA"/>
</dbReference>
<proteinExistence type="predicted"/>
<evidence type="ECO:0000313" key="5">
    <source>
        <dbReference type="Proteomes" id="UP000663881"/>
    </source>
</evidence>
<evidence type="ECO:0000313" key="3">
    <source>
        <dbReference type="EMBL" id="CAF3709248.1"/>
    </source>
</evidence>
<feature type="signal peptide" evidence="1">
    <location>
        <begin position="1"/>
        <end position="25"/>
    </location>
</feature>
<dbReference type="AlphaFoldDB" id="A0A818V396"/>
<dbReference type="Proteomes" id="UP000663845">
    <property type="component" value="Unassembled WGS sequence"/>
</dbReference>
<name>A0A818V396_9BILA</name>